<evidence type="ECO:0008006" key="3">
    <source>
        <dbReference type="Google" id="ProtNLM"/>
    </source>
</evidence>
<dbReference type="PANTHER" id="PTHR35871:SF1">
    <property type="entry name" value="CXC1-LIKE CYSTEINE CLUSTER ASSOCIATED WITH KDZ TRANSPOSASES DOMAIN-CONTAINING PROTEIN"/>
    <property type="match status" value="1"/>
</dbReference>
<organism evidence="1 2">
    <name type="scientific">Paxillus rubicundulus Ve08.2h10</name>
    <dbReference type="NCBI Taxonomy" id="930991"/>
    <lineage>
        <taxon>Eukaryota</taxon>
        <taxon>Fungi</taxon>
        <taxon>Dikarya</taxon>
        <taxon>Basidiomycota</taxon>
        <taxon>Agaricomycotina</taxon>
        <taxon>Agaricomycetes</taxon>
        <taxon>Agaricomycetidae</taxon>
        <taxon>Boletales</taxon>
        <taxon>Paxilineae</taxon>
        <taxon>Paxillaceae</taxon>
        <taxon>Paxillus</taxon>
    </lineage>
</organism>
<gene>
    <name evidence="1" type="ORF">PAXRUDRAFT_169460</name>
</gene>
<evidence type="ECO:0000313" key="1">
    <source>
        <dbReference type="EMBL" id="KIK76573.1"/>
    </source>
</evidence>
<proteinExistence type="predicted"/>
<protein>
    <recommendedName>
        <fullName evidence="3">Tc1-like transposase DDE domain-containing protein</fullName>
    </recommendedName>
</protein>
<dbReference type="HOGENOM" id="CLU_005726_0_2_1"/>
<name>A0A0D0CMP8_9AGAM</name>
<reference evidence="2" key="2">
    <citation type="submission" date="2015-01" db="EMBL/GenBank/DDBJ databases">
        <title>Evolutionary Origins and Diversification of the Mycorrhizal Mutualists.</title>
        <authorList>
            <consortium name="DOE Joint Genome Institute"/>
            <consortium name="Mycorrhizal Genomics Consortium"/>
            <person name="Kohler A."/>
            <person name="Kuo A."/>
            <person name="Nagy L.G."/>
            <person name="Floudas D."/>
            <person name="Copeland A."/>
            <person name="Barry K.W."/>
            <person name="Cichocki N."/>
            <person name="Veneault-Fourrey C."/>
            <person name="LaButti K."/>
            <person name="Lindquist E.A."/>
            <person name="Lipzen A."/>
            <person name="Lundell T."/>
            <person name="Morin E."/>
            <person name="Murat C."/>
            <person name="Riley R."/>
            <person name="Ohm R."/>
            <person name="Sun H."/>
            <person name="Tunlid A."/>
            <person name="Henrissat B."/>
            <person name="Grigoriev I.V."/>
            <person name="Hibbett D.S."/>
            <person name="Martin F."/>
        </authorList>
    </citation>
    <scope>NUCLEOTIDE SEQUENCE [LARGE SCALE GENOMIC DNA]</scope>
    <source>
        <strain evidence="2">Ve08.2h10</strain>
    </source>
</reference>
<dbReference type="PANTHER" id="PTHR35871">
    <property type="entry name" value="EXPRESSED PROTEIN"/>
    <property type="match status" value="1"/>
</dbReference>
<reference evidence="1 2" key="1">
    <citation type="submission" date="2014-04" db="EMBL/GenBank/DDBJ databases">
        <authorList>
            <consortium name="DOE Joint Genome Institute"/>
            <person name="Kuo A."/>
            <person name="Kohler A."/>
            <person name="Jargeat P."/>
            <person name="Nagy L.G."/>
            <person name="Floudas D."/>
            <person name="Copeland A."/>
            <person name="Barry K.W."/>
            <person name="Cichocki N."/>
            <person name="Veneault-Fourrey C."/>
            <person name="LaButti K."/>
            <person name="Lindquist E.A."/>
            <person name="Lipzen A."/>
            <person name="Lundell T."/>
            <person name="Morin E."/>
            <person name="Murat C."/>
            <person name="Sun H."/>
            <person name="Tunlid A."/>
            <person name="Henrissat B."/>
            <person name="Grigoriev I.V."/>
            <person name="Hibbett D.S."/>
            <person name="Martin F."/>
            <person name="Nordberg H.P."/>
            <person name="Cantor M.N."/>
            <person name="Hua S.X."/>
        </authorList>
    </citation>
    <scope>NUCLEOTIDE SEQUENCE [LARGE SCALE GENOMIC DNA]</scope>
    <source>
        <strain evidence="1 2">Ve08.2h10</strain>
    </source>
</reference>
<sequence length="213" mass="24169">MGILNEHYHDEDHVLVFNNATTHLKRADNTLSAQKMPKGIPKSRGNWGVEVNQVNADGKAVYSVDGKVCKIKPLYFPPNDLRGPEGIFKGMAVILEECKQKDPLKFTVPNYMKLKAQCGKNFDCQKDQINCCCRWISYTQPDFVGVESLLETLCKACGYQVLFLPKFHCELNSIEQCWGFAKWLYQKFPASSKEADLERNVLTVLNSVPLITM</sequence>
<dbReference type="InterPro" id="IPR036397">
    <property type="entry name" value="RNaseH_sf"/>
</dbReference>
<dbReference type="Gene3D" id="3.30.420.10">
    <property type="entry name" value="Ribonuclease H-like superfamily/Ribonuclease H"/>
    <property type="match status" value="1"/>
</dbReference>
<keyword evidence="2" id="KW-1185">Reference proteome</keyword>
<dbReference type="AlphaFoldDB" id="A0A0D0CMP8"/>
<dbReference type="GO" id="GO:0003676">
    <property type="term" value="F:nucleic acid binding"/>
    <property type="evidence" value="ECO:0007669"/>
    <property type="project" value="InterPro"/>
</dbReference>
<accession>A0A0D0CMP8</accession>
<dbReference type="Proteomes" id="UP000054538">
    <property type="component" value="Unassembled WGS sequence"/>
</dbReference>
<dbReference type="InParanoid" id="A0A0D0CMP8"/>
<dbReference type="OrthoDB" id="10039611at2759"/>
<dbReference type="EMBL" id="KN827406">
    <property type="protein sequence ID" value="KIK76573.1"/>
    <property type="molecule type" value="Genomic_DNA"/>
</dbReference>
<evidence type="ECO:0000313" key="2">
    <source>
        <dbReference type="Proteomes" id="UP000054538"/>
    </source>
</evidence>